<evidence type="ECO:0000256" key="6">
    <source>
        <dbReference type="ARBA" id="ARBA00023146"/>
    </source>
</evidence>
<dbReference type="InterPro" id="IPR050081">
    <property type="entry name" value="Ile-tRNA_ligase"/>
</dbReference>
<name>T0ZTA0_9ZZZZ</name>
<dbReference type="SUPFAM" id="SSF52374">
    <property type="entry name" value="Nucleotidylyl transferase"/>
    <property type="match status" value="1"/>
</dbReference>
<feature type="non-terminal residue" evidence="8">
    <location>
        <position position="272"/>
    </location>
</feature>
<keyword evidence="4" id="KW-0067">ATP-binding</keyword>
<evidence type="ECO:0000256" key="5">
    <source>
        <dbReference type="ARBA" id="ARBA00022917"/>
    </source>
</evidence>
<evidence type="ECO:0000256" key="4">
    <source>
        <dbReference type="ARBA" id="ARBA00022840"/>
    </source>
</evidence>
<dbReference type="GO" id="GO:0005524">
    <property type="term" value="F:ATP binding"/>
    <property type="evidence" value="ECO:0007669"/>
    <property type="project" value="UniProtKB-KW"/>
</dbReference>
<keyword evidence="2" id="KW-0436">Ligase</keyword>
<proteinExistence type="predicted"/>
<evidence type="ECO:0000256" key="3">
    <source>
        <dbReference type="ARBA" id="ARBA00022741"/>
    </source>
</evidence>
<keyword evidence="6 8" id="KW-0030">Aminoacyl-tRNA synthetase</keyword>
<reference evidence="8" key="2">
    <citation type="journal article" date="2014" name="ISME J.">
        <title>Microbial stratification in low pH oxic and suboxic macroscopic growths along an acid mine drainage.</title>
        <authorList>
            <person name="Mendez-Garcia C."/>
            <person name="Mesa V."/>
            <person name="Sprenger R.R."/>
            <person name="Richter M."/>
            <person name="Diez M.S."/>
            <person name="Solano J."/>
            <person name="Bargiela R."/>
            <person name="Golyshina O.V."/>
            <person name="Manteca A."/>
            <person name="Ramos J.L."/>
            <person name="Gallego J.R."/>
            <person name="Llorente I."/>
            <person name="Martins Dos Santos V.A."/>
            <person name="Jensen O.N."/>
            <person name="Pelaez A.I."/>
            <person name="Sanchez J."/>
            <person name="Ferrer M."/>
        </authorList>
    </citation>
    <scope>NUCLEOTIDE SEQUENCE</scope>
</reference>
<feature type="non-terminal residue" evidence="8">
    <location>
        <position position="1"/>
    </location>
</feature>
<dbReference type="GO" id="GO:0005829">
    <property type="term" value="C:cytosol"/>
    <property type="evidence" value="ECO:0007669"/>
    <property type="project" value="TreeGrafter"/>
</dbReference>
<dbReference type="PANTHER" id="PTHR42765:SF1">
    <property type="entry name" value="ISOLEUCINE--TRNA LIGASE, MITOCHONDRIAL"/>
    <property type="match status" value="1"/>
</dbReference>
<dbReference type="InterPro" id="IPR002301">
    <property type="entry name" value="Ile-tRNA-ligase"/>
</dbReference>
<dbReference type="Pfam" id="PF00133">
    <property type="entry name" value="tRNA-synt_1"/>
    <property type="match status" value="1"/>
</dbReference>
<keyword evidence="5" id="KW-0648">Protein biosynthesis</keyword>
<dbReference type="GO" id="GO:0006428">
    <property type="term" value="P:isoleucyl-tRNA aminoacylation"/>
    <property type="evidence" value="ECO:0007669"/>
    <property type="project" value="InterPro"/>
</dbReference>
<dbReference type="InterPro" id="IPR014729">
    <property type="entry name" value="Rossmann-like_a/b/a_fold"/>
</dbReference>
<protein>
    <recommendedName>
        <fullName evidence="1">isoleucine--tRNA ligase</fullName>
        <ecNumber evidence="1">6.1.1.5</ecNumber>
    </recommendedName>
</protein>
<evidence type="ECO:0000256" key="1">
    <source>
        <dbReference type="ARBA" id="ARBA00013165"/>
    </source>
</evidence>
<dbReference type="EMBL" id="AUZZ01004908">
    <property type="protein sequence ID" value="EQD51466.1"/>
    <property type="molecule type" value="Genomic_DNA"/>
</dbReference>
<evidence type="ECO:0000313" key="8">
    <source>
        <dbReference type="EMBL" id="EQD51466.1"/>
    </source>
</evidence>
<accession>T0ZTA0</accession>
<keyword evidence="3" id="KW-0547">Nucleotide-binding</keyword>
<dbReference type="InterPro" id="IPR002300">
    <property type="entry name" value="aa-tRNA-synth_Ia"/>
</dbReference>
<gene>
    <name evidence="8" type="ORF">B2A_06881</name>
</gene>
<dbReference type="EC" id="6.1.1.5" evidence="1"/>
<dbReference type="Gene3D" id="3.40.50.620">
    <property type="entry name" value="HUPs"/>
    <property type="match status" value="1"/>
</dbReference>
<comment type="caution">
    <text evidence="8">The sequence shown here is derived from an EMBL/GenBank/DDBJ whole genome shotgun (WGS) entry which is preliminary data.</text>
</comment>
<evidence type="ECO:0000256" key="2">
    <source>
        <dbReference type="ARBA" id="ARBA00022598"/>
    </source>
</evidence>
<sequence>DGEYSLLIWTTTPWTLPSNIAIAVNPKELYVLAKFGSNNLIVAKKRLDDVVAMLNESAIAIEEFYGSELEGMEYANPLEQFVPKQKELRKYHKVVASGELVTMDDGTGLVHIAPGHGLDDYNLGKKLGLPIFSPVAGNAEYTEDAGKYVHLKVPEEANKAVMDDLKSLGVLLYKGSITHSYPHCWRCDSKLIFIATPQWFFNVAKVKSKVLSENGKVIWHPKEAQQWQADVLRNSPDWCISRQRYWGIPIPIWECEKCGEIKVIGSLEELAS</sequence>
<feature type="domain" description="Aminoacyl-tRNA synthetase class Ia" evidence="7">
    <location>
        <begin position="83"/>
        <end position="270"/>
    </location>
</feature>
<dbReference type="GO" id="GO:0004822">
    <property type="term" value="F:isoleucine-tRNA ligase activity"/>
    <property type="evidence" value="ECO:0007669"/>
    <property type="project" value="UniProtKB-EC"/>
</dbReference>
<dbReference type="AlphaFoldDB" id="T0ZTA0"/>
<dbReference type="SUPFAM" id="SSF50677">
    <property type="entry name" value="ValRS/IleRS/LeuRS editing domain"/>
    <property type="match status" value="1"/>
</dbReference>
<reference evidence="8" key="1">
    <citation type="submission" date="2013-08" db="EMBL/GenBank/DDBJ databases">
        <authorList>
            <person name="Mendez C."/>
            <person name="Richter M."/>
            <person name="Ferrer M."/>
            <person name="Sanchez J."/>
        </authorList>
    </citation>
    <scope>NUCLEOTIDE SEQUENCE</scope>
</reference>
<dbReference type="Gene3D" id="3.90.740.10">
    <property type="entry name" value="Valyl/Leucyl/Isoleucyl-tRNA synthetase, editing domain"/>
    <property type="match status" value="1"/>
</dbReference>
<dbReference type="PANTHER" id="PTHR42765">
    <property type="entry name" value="SOLEUCYL-TRNA SYNTHETASE"/>
    <property type="match status" value="1"/>
</dbReference>
<evidence type="ECO:0000259" key="7">
    <source>
        <dbReference type="Pfam" id="PF00133"/>
    </source>
</evidence>
<dbReference type="InterPro" id="IPR009008">
    <property type="entry name" value="Val/Leu/Ile-tRNA-synth_edit"/>
</dbReference>
<dbReference type="PRINTS" id="PR00984">
    <property type="entry name" value="TRNASYNTHILE"/>
</dbReference>
<dbReference type="GO" id="GO:0002161">
    <property type="term" value="F:aminoacyl-tRNA deacylase activity"/>
    <property type="evidence" value="ECO:0007669"/>
    <property type="project" value="InterPro"/>
</dbReference>
<organism evidence="8">
    <name type="scientific">mine drainage metagenome</name>
    <dbReference type="NCBI Taxonomy" id="410659"/>
    <lineage>
        <taxon>unclassified sequences</taxon>
        <taxon>metagenomes</taxon>
        <taxon>ecological metagenomes</taxon>
    </lineage>
</organism>